<evidence type="ECO:0000313" key="1">
    <source>
        <dbReference type="EMBL" id="OAD91462.1"/>
    </source>
</evidence>
<dbReference type="Pfam" id="PF04245">
    <property type="entry name" value="NA37"/>
    <property type="match status" value="1"/>
</dbReference>
<name>A0A1A9LFH3_9FLAO</name>
<sequence length="347" mass="40161">MKKVYDLTTLKITKAIVHDIPKHKKNDFSLAPIFSQQESSLTDELKLFFKDSIIKALGRDRAFKICYDPSTLSPVNNHVNEILYSDQTFVNNSIEIGQHLYNIQKGYNASGILFILKCELSDRVACVIMKLERDGGAQLTLNPKTNSFDISEVKNLMLTAKTKLFKISLLFDRSKFGCDYDGSLMDYQINIKQKKELTSFFIDDFLGCKPYEDPKVTTQRFYNLTRTFIETVVQDKIEQAKNVQDLNSYLQTNKNQLSPKEFSDLYLTTPFIQDEYKSFLKTKRFLFATFNKDLSLIKQKIEKFMIVFKNGIMIFGNKGKFKENVELKELPNGDHQATVISEIRKIE</sequence>
<reference evidence="1 2" key="1">
    <citation type="submission" date="2016-05" db="EMBL/GenBank/DDBJ databases">
        <title>Genome sequencing of Vitellibacter soesokkakensis RSSK-12.</title>
        <authorList>
            <person name="Thevarajoo S."/>
            <person name="Selvaratnam C."/>
            <person name="Goh K.M."/>
            <person name="Chan K.-G."/>
            <person name="Chong C.S."/>
        </authorList>
    </citation>
    <scope>NUCLEOTIDE SEQUENCE [LARGE SCALE GENOMIC DNA]</scope>
    <source>
        <strain evidence="1 2">RSSK-12</strain>
    </source>
</reference>
<dbReference type="RefSeq" id="WP_068761636.1">
    <property type="nucleotide sequence ID" value="NZ_LXIE01000012.1"/>
</dbReference>
<dbReference type="STRING" id="1385699.A7A78_02910"/>
<dbReference type="InterPro" id="IPR007358">
    <property type="entry name" value="Nucleoid_associated_NdpA"/>
</dbReference>
<dbReference type="AlphaFoldDB" id="A0A1A9LFH3"/>
<accession>A0A1A9LFH3</accession>
<dbReference type="Proteomes" id="UP000077552">
    <property type="component" value="Unassembled WGS sequence"/>
</dbReference>
<organism evidence="1 2">
    <name type="scientific">Aequorivita soesokkakensis</name>
    <dbReference type="NCBI Taxonomy" id="1385699"/>
    <lineage>
        <taxon>Bacteria</taxon>
        <taxon>Pseudomonadati</taxon>
        <taxon>Bacteroidota</taxon>
        <taxon>Flavobacteriia</taxon>
        <taxon>Flavobacteriales</taxon>
        <taxon>Flavobacteriaceae</taxon>
        <taxon>Aequorivita</taxon>
    </lineage>
</organism>
<proteinExistence type="predicted"/>
<dbReference type="OrthoDB" id="1414497at2"/>
<evidence type="ECO:0000313" key="2">
    <source>
        <dbReference type="Proteomes" id="UP000077552"/>
    </source>
</evidence>
<keyword evidence="2" id="KW-1185">Reference proteome</keyword>
<dbReference type="GO" id="GO:0009295">
    <property type="term" value="C:nucleoid"/>
    <property type="evidence" value="ECO:0007669"/>
    <property type="project" value="InterPro"/>
</dbReference>
<dbReference type="EMBL" id="LXIE01000012">
    <property type="protein sequence ID" value="OAD91462.1"/>
    <property type="molecule type" value="Genomic_DNA"/>
</dbReference>
<evidence type="ECO:0008006" key="3">
    <source>
        <dbReference type="Google" id="ProtNLM"/>
    </source>
</evidence>
<gene>
    <name evidence="1" type="ORF">A7A78_02910</name>
</gene>
<protein>
    <recommendedName>
        <fullName evidence="3">Nucleoid-associated protein</fullName>
    </recommendedName>
</protein>
<comment type="caution">
    <text evidence="1">The sequence shown here is derived from an EMBL/GenBank/DDBJ whole genome shotgun (WGS) entry which is preliminary data.</text>
</comment>